<dbReference type="GeneTree" id="ENSGT00860000135739"/>
<reference evidence="1" key="2">
    <citation type="submission" date="2025-09" db="UniProtKB">
        <authorList>
            <consortium name="Ensembl"/>
        </authorList>
    </citation>
    <scope>IDENTIFICATION</scope>
</reference>
<accession>A0A8C4FD78</accession>
<evidence type="ECO:0000313" key="1">
    <source>
        <dbReference type="Ensembl" id="ENSCWAP00000025963.1"/>
    </source>
</evidence>
<dbReference type="Proteomes" id="UP000694540">
    <property type="component" value="Unplaced"/>
</dbReference>
<dbReference type="Ensembl" id="ENSCWAT00000028138.1">
    <property type="protein sequence ID" value="ENSCWAP00000025963.1"/>
    <property type="gene ID" value="ENSCWAG00000019693.1"/>
</dbReference>
<organism evidence="1 2">
    <name type="scientific">Catagonus wagneri</name>
    <name type="common">Chacoan peccary</name>
    <dbReference type="NCBI Taxonomy" id="51154"/>
    <lineage>
        <taxon>Eukaryota</taxon>
        <taxon>Metazoa</taxon>
        <taxon>Chordata</taxon>
        <taxon>Craniata</taxon>
        <taxon>Vertebrata</taxon>
        <taxon>Euteleostomi</taxon>
        <taxon>Mammalia</taxon>
        <taxon>Eutheria</taxon>
        <taxon>Laurasiatheria</taxon>
        <taxon>Artiodactyla</taxon>
        <taxon>Suina</taxon>
        <taxon>Tayassuidae</taxon>
        <taxon>Catagonus</taxon>
    </lineage>
</organism>
<evidence type="ECO:0000313" key="2">
    <source>
        <dbReference type="Proteomes" id="UP000694540"/>
    </source>
</evidence>
<keyword evidence="2" id="KW-1185">Reference proteome</keyword>
<name>A0A8C4FD78_9CETA</name>
<proteinExistence type="predicted"/>
<reference evidence="1" key="1">
    <citation type="submission" date="2025-08" db="UniProtKB">
        <authorList>
            <consortium name="Ensembl"/>
        </authorList>
    </citation>
    <scope>IDENTIFICATION</scope>
</reference>
<sequence>MIRKTTQRPTEKTAGPHHPFFIGSRPEPVFRGGIFVSLFGHSQNCDPGMLISENILSKSLRKSKFDHLSIFQGY</sequence>
<dbReference type="AlphaFoldDB" id="A0A8C4FD78"/>
<protein>
    <submittedName>
        <fullName evidence="1">Uncharacterized protein</fullName>
    </submittedName>
</protein>